<comment type="caution">
    <text evidence="2">The sequence shown here is derived from an EMBL/GenBank/DDBJ whole genome shotgun (WGS) entry which is preliminary data.</text>
</comment>
<keyword evidence="3" id="KW-1185">Reference proteome</keyword>
<proteinExistence type="predicted"/>
<evidence type="ECO:0000256" key="1">
    <source>
        <dbReference type="SAM" id="MobiDB-lite"/>
    </source>
</evidence>
<evidence type="ECO:0000313" key="2">
    <source>
        <dbReference type="EMBL" id="EEP27502.1"/>
    </source>
</evidence>
<gene>
    <name evidence="2" type="ORF">GCWU000342_02197</name>
</gene>
<dbReference type="Proteomes" id="UP000003494">
    <property type="component" value="Unassembled WGS sequence"/>
</dbReference>
<dbReference type="AlphaFoldDB" id="C4GDM3"/>
<organism evidence="2 3">
    <name type="scientific">Shuttleworthella satelles DSM 14600</name>
    <dbReference type="NCBI Taxonomy" id="626523"/>
    <lineage>
        <taxon>Bacteria</taxon>
        <taxon>Bacillati</taxon>
        <taxon>Bacillota</taxon>
        <taxon>Clostridia</taxon>
        <taxon>Lachnospirales</taxon>
        <taxon>Lachnospiraceae</taxon>
        <taxon>Shuttleworthella</taxon>
    </lineage>
</organism>
<protein>
    <submittedName>
        <fullName evidence="2">Uncharacterized protein</fullName>
    </submittedName>
</protein>
<feature type="region of interest" description="Disordered" evidence="1">
    <location>
        <begin position="32"/>
        <end position="105"/>
    </location>
</feature>
<accession>C4GDM3</accession>
<evidence type="ECO:0000313" key="3">
    <source>
        <dbReference type="Proteomes" id="UP000003494"/>
    </source>
</evidence>
<dbReference type="EMBL" id="ACIP02000007">
    <property type="protein sequence ID" value="EEP27502.1"/>
    <property type="molecule type" value="Genomic_DNA"/>
</dbReference>
<feature type="compositionally biased region" description="Basic residues" evidence="1">
    <location>
        <begin position="94"/>
        <end position="105"/>
    </location>
</feature>
<reference evidence="2" key="1">
    <citation type="submission" date="2009-04" db="EMBL/GenBank/DDBJ databases">
        <authorList>
            <person name="Weinstock G."/>
            <person name="Sodergren E."/>
            <person name="Clifton S."/>
            <person name="Fulton L."/>
            <person name="Fulton B."/>
            <person name="Courtney L."/>
            <person name="Fronick C."/>
            <person name="Harrison M."/>
            <person name="Strong C."/>
            <person name="Farmer C."/>
            <person name="Delahaunty K."/>
            <person name="Markovic C."/>
            <person name="Hall O."/>
            <person name="Minx P."/>
            <person name="Tomlinson C."/>
            <person name="Mitreva M."/>
            <person name="Nelson J."/>
            <person name="Hou S."/>
            <person name="Wollam A."/>
            <person name="Pepin K.H."/>
            <person name="Johnson M."/>
            <person name="Bhonagiri V."/>
            <person name="Nash W.E."/>
            <person name="Warren W."/>
            <person name="Chinwalla A."/>
            <person name="Mardis E.R."/>
            <person name="Wilson R.K."/>
        </authorList>
    </citation>
    <scope>NUCLEOTIDE SEQUENCE [LARGE SCALE GENOMIC DNA]</scope>
    <source>
        <strain evidence="2">DSM 14600</strain>
    </source>
</reference>
<feature type="compositionally biased region" description="Low complexity" evidence="1">
    <location>
        <begin position="74"/>
        <end position="93"/>
    </location>
</feature>
<dbReference type="STRING" id="626523.GCWU000342_02197"/>
<sequence length="105" mass="11871">MAISSITFPAFNYFPCSLSCCPLFYPKSLSQKTSCGRKSRYLRRDPEPRPTLTEDSSQRKPRHPWRDPEPHSPLPESSSLEEIKASTASARTATHSHRSLLPRGN</sequence>
<name>C4GDM3_9FIRM</name>
<dbReference type="HOGENOM" id="CLU_2234756_0_0_9"/>